<keyword evidence="7" id="KW-1133">Transmembrane helix</keyword>
<keyword evidence="11" id="KW-1185">Reference proteome</keyword>
<feature type="transmembrane region" description="Helical" evidence="7">
    <location>
        <begin position="56"/>
        <end position="82"/>
    </location>
</feature>
<dbReference type="SMART" id="SM00086">
    <property type="entry name" value="PAC"/>
    <property type="match status" value="2"/>
</dbReference>
<dbReference type="InterPro" id="IPR013655">
    <property type="entry name" value="PAS_fold_3"/>
</dbReference>
<evidence type="ECO:0000256" key="5">
    <source>
        <dbReference type="ARBA" id="ARBA00022777"/>
    </source>
</evidence>
<evidence type="ECO:0000256" key="2">
    <source>
        <dbReference type="ARBA" id="ARBA00012438"/>
    </source>
</evidence>
<evidence type="ECO:0000259" key="9">
    <source>
        <dbReference type="PROSITE" id="PS50113"/>
    </source>
</evidence>
<keyword evidence="6" id="KW-0175">Coiled coil</keyword>
<dbReference type="SMART" id="SM00387">
    <property type="entry name" value="HATPase_c"/>
    <property type="match status" value="1"/>
</dbReference>
<evidence type="ECO:0000259" key="8">
    <source>
        <dbReference type="PROSITE" id="PS50109"/>
    </source>
</evidence>
<dbReference type="InterPro" id="IPR058544">
    <property type="entry name" value="ETR1_N"/>
</dbReference>
<dbReference type="EMBL" id="QHJQ01000006">
    <property type="protein sequence ID" value="PXA03944.1"/>
    <property type="molecule type" value="Genomic_DNA"/>
</dbReference>
<dbReference type="Gene3D" id="3.30.565.10">
    <property type="entry name" value="Histidine kinase-like ATPase, C-terminal domain"/>
    <property type="match status" value="1"/>
</dbReference>
<keyword evidence="3" id="KW-0597">Phosphoprotein</keyword>
<dbReference type="InterPro" id="IPR005467">
    <property type="entry name" value="His_kinase_dom"/>
</dbReference>
<dbReference type="OrthoDB" id="179764at2"/>
<keyword evidence="7" id="KW-0812">Transmembrane</keyword>
<evidence type="ECO:0000313" key="11">
    <source>
        <dbReference type="Proteomes" id="UP000247099"/>
    </source>
</evidence>
<evidence type="ECO:0000256" key="7">
    <source>
        <dbReference type="SAM" id="Phobius"/>
    </source>
</evidence>
<dbReference type="GO" id="GO:0004673">
    <property type="term" value="F:protein histidine kinase activity"/>
    <property type="evidence" value="ECO:0007669"/>
    <property type="project" value="UniProtKB-EC"/>
</dbReference>
<evidence type="ECO:0000256" key="1">
    <source>
        <dbReference type="ARBA" id="ARBA00000085"/>
    </source>
</evidence>
<feature type="coiled-coil region" evidence="6">
    <location>
        <begin position="152"/>
        <end position="182"/>
    </location>
</feature>
<dbReference type="InterPro" id="IPR004358">
    <property type="entry name" value="Sig_transdc_His_kin-like_C"/>
</dbReference>
<reference evidence="10 11" key="1">
    <citation type="submission" date="2018-05" db="EMBL/GenBank/DDBJ databases">
        <title>Coraliomargarita sinensis sp. nov., isolated from a marine solar saltern.</title>
        <authorList>
            <person name="Zhou L.Y."/>
        </authorList>
    </citation>
    <scope>NUCLEOTIDE SEQUENCE [LARGE SCALE GENOMIC DNA]</scope>
    <source>
        <strain evidence="10 11">WN38</strain>
    </source>
</reference>
<keyword evidence="7" id="KW-0472">Membrane</keyword>
<dbReference type="CDD" id="cd00130">
    <property type="entry name" value="PAS"/>
    <property type="match status" value="2"/>
</dbReference>
<dbReference type="PANTHER" id="PTHR43304:SF1">
    <property type="entry name" value="PAC DOMAIN-CONTAINING PROTEIN"/>
    <property type="match status" value="1"/>
</dbReference>
<feature type="domain" description="Histidine kinase" evidence="8">
    <location>
        <begin position="456"/>
        <end position="668"/>
    </location>
</feature>
<dbReference type="InterPro" id="IPR035965">
    <property type="entry name" value="PAS-like_dom_sf"/>
</dbReference>
<dbReference type="InterPro" id="IPR003594">
    <property type="entry name" value="HATPase_dom"/>
</dbReference>
<evidence type="ECO:0000256" key="6">
    <source>
        <dbReference type="SAM" id="Coils"/>
    </source>
</evidence>
<sequence length="671" mass="76851">MMPGCASSATFRYLFKFLILGLLLTAQLGAQSYWQNLFSTEDFPARWFCGNWSEALGWSHIIADFVIWLAYTSIPVVILIFLRSHRGKIPYPWMWFMFSLFILSCGLTHLMEAVIFWWPAYRLLGLLKVMTAIVSAATAIALIPVIKRLLAMKTEEAARNELEKTRSELEAEKIRAVEQQQEILDTILEDSFAGYWDWSIKEGEEYFSPAFKSMFGYSDEEFARLEWGWRQVIFEEDLPIVEANFDKHVATRGEHPFDQTVRYHHKDGHTVHVICRGRVIEWDDAGQPLRIVGCHVNVTDLVETEQKLIARNEQLELVAAGINAGIWDWAIKESKDWWSPYCYQMVGYEAEEIGCGYPAFKKLLHPDDVPRVEQAVKDHFEKHLPYRLDVRMRHKDKGYVWFETSGIAKFDDSGEATRMVGSWIDISDRKQLEQNKIDTIEVLSAQNNRLLSFAHIVSHNLRSHTGNMVALVDMFAHENGEGREAVVEHLSKNAKQLFETVEHLTEVVRIQTDTQQALVDVRFEDFMHKVLTTLDGEIREIGARMDIDFEALPAIPYVPAYLESILLNLTTNALKYRCPDRTLSMRVKTGSSGGRKFLEFEDNGLGIDLEEHGSRLFGLYKTFHNNKDARGVGLFLVKNQVEALGGTIQVTSEPGRGTKFTVNFASKAEDD</sequence>
<dbReference type="EC" id="2.7.13.3" evidence="2"/>
<gene>
    <name evidence="10" type="ORF">DDZ13_09915</name>
</gene>
<evidence type="ECO:0000256" key="3">
    <source>
        <dbReference type="ARBA" id="ARBA00022553"/>
    </source>
</evidence>
<dbReference type="Pfam" id="PF08447">
    <property type="entry name" value="PAS_3"/>
    <property type="match status" value="2"/>
</dbReference>
<feature type="transmembrane region" description="Helical" evidence="7">
    <location>
        <begin position="94"/>
        <end position="118"/>
    </location>
</feature>
<dbReference type="SUPFAM" id="SSF55785">
    <property type="entry name" value="PYP-like sensor domain (PAS domain)"/>
    <property type="match status" value="2"/>
</dbReference>
<dbReference type="Proteomes" id="UP000247099">
    <property type="component" value="Unassembled WGS sequence"/>
</dbReference>
<feature type="domain" description="PAC" evidence="9">
    <location>
        <begin position="386"/>
        <end position="438"/>
    </location>
</feature>
<dbReference type="PRINTS" id="PR00344">
    <property type="entry name" value="BCTRLSENSOR"/>
</dbReference>
<dbReference type="InterPro" id="IPR036890">
    <property type="entry name" value="HATPase_C_sf"/>
</dbReference>
<dbReference type="RefSeq" id="WP_110131297.1">
    <property type="nucleotide sequence ID" value="NZ_QHJQ01000006.1"/>
</dbReference>
<organism evidence="10 11">
    <name type="scientific">Coraliomargarita sinensis</name>
    <dbReference type="NCBI Taxonomy" id="2174842"/>
    <lineage>
        <taxon>Bacteria</taxon>
        <taxon>Pseudomonadati</taxon>
        <taxon>Verrucomicrobiota</taxon>
        <taxon>Opitutia</taxon>
        <taxon>Puniceicoccales</taxon>
        <taxon>Coraliomargaritaceae</taxon>
        <taxon>Coraliomargarita</taxon>
    </lineage>
</organism>
<dbReference type="PROSITE" id="PS50113">
    <property type="entry name" value="PAC"/>
    <property type="match status" value="1"/>
</dbReference>
<dbReference type="Pfam" id="PF02518">
    <property type="entry name" value="HATPase_c"/>
    <property type="match status" value="1"/>
</dbReference>
<dbReference type="Gene3D" id="3.30.450.20">
    <property type="entry name" value="PAS domain"/>
    <property type="match status" value="2"/>
</dbReference>
<comment type="catalytic activity">
    <reaction evidence="1">
        <text>ATP + protein L-histidine = ADP + protein N-phospho-L-histidine.</text>
        <dbReference type="EC" id="2.7.13.3"/>
    </reaction>
</comment>
<dbReference type="PANTHER" id="PTHR43304">
    <property type="entry name" value="PHYTOCHROME-LIKE PROTEIN CPH1"/>
    <property type="match status" value="1"/>
</dbReference>
<dbReference type="AlphaFoldDB" id="A0A317ZEP4"/>
<evidence type="ECO:0000256" key="4">
    <source>
        <dbReference type="ARBA" id="ARBA00022679"/>
    </source>
</evidence>
<dbReference type="NCBIfam" id="TIGR00229">
    <property type="entry name" value="sensory_box"/>
    <property type="match status" value="2"/>
</dbReference>
<name>A0A317ZEP4_9BACT</name>
<proteinExistence type="predicted"/>
<dbReference type="InterPro" id="IPR052162">
    <property type="entry name" value="Sensor_kinase/Photoreceptor"/>
</dbReference>
<dbReference type="SMART" id="SM00091">
    <property type="entry name" value="PAS"/>
    <property type="match status" value="2"/>
</dbReference>
<protein>
    <recommendedName>
        <fullName evidence="2">histidine kinase</fullName>
        <ecNumber evidence="2">2.7.13.3</ecNumber>
    </recommendedName>
</protein>
<dbReference type="InParanoid" id="A0A317ZEP4"/>
<accession>A0A317ZEP4</accession>
<dbReference type="PROSITE" id="PS50109">
    <property type="entry name" value="HIS_KIN"/>
    <property type="match status" value="1"/>
</dbReference>
<evidence type="ECO:0000313" key="10">
    <source>
        <dbReference type="EMBL" id="PXA03944.1"/>
    </source>
</evidence>
<dbReference type="SUPFAM" id="SSF55874">
    <property type="entry name" value="ATPase domain of HSP90 chaperone/DNA topoisomerase II/histidine kinase"/>
    <property type="match status" value="1"/>
</dbReference>
<keyword evidence="5" id="KW-0418">Kinase</keyword>
<keyword evidence="4" id="KW-0808">Transferase</keyword>
<dbReference type="InterPro" id="IPR001610">
    <property type="entry name" value="PAC"/>
</dbReference>
<dbReference type="Pfam" id="PF25487">
    <property type="entry name" value="ETR1_N"/>
    <property type="match status" value="1"/>
</dbReference>
<comment type="caution">
    <text evidence="10">The sequence shown here is derived from an EMBL/GenBank/DDBJ whole genome shotgun (WGS) entry which is preliminary data.</text>
</comment>
<dbReference type="InterPro" id="IPR000014">
    <property type="entry name" value="PAS"/>
</dbReference>
<dbReference type="InterPro" id="IPR000700">
    <property type="entry name" value="PAS-assoc_C"/>
</dbReference>